<dbReference type="PIRSF" id="PIRSF005902">
    <property type="entry name" value="DNase_TatD"/>
    <property type="match status" value="1"/>
</dbReference>
<evidence type="ECO:0000256" key="2">
    <source>
        <dbReference type="ARBA" id="ARBA00022723"/>
    </source>
</evidence>
<dbReference type="PROSITE" id="PS01137">
    <property type="entry name" value="TATD_1"/>
    <property type="match status" value="1"/>
</dbReference>
<organism evidence="5 6">
    <name type="scientific">Hafnia alvei</name>
    <dbReference type="NCBI Taxonomy" id="569"/>
    <lineage>
        <taxon>Bacteria</taxon>
        <taxon>Pseudomonadati</taxon>
        <taxon>Pseudomonadota</taxon>
        <taxon>Gammaproteobacteria</taxon>
        <taxon>Enterobacterales</taxon>
        <taxon>Hafniaceae</taxon>
        <taxon>Hafnia</taxon>
    </lineage>
</organism>
<feature type="binding site" evidence="4">
    <location>
        <position position="212"/>
    </location>
    <ligand>
        <name>a divalent metal cation</name>
        <dbReference type="ChEBI" id="CHEBI:60240"/>
        <label>1</label>
    </ligand>
</feature>
<feature type="binding site" evidence="4">
    <location>
        <position position="14"/>
    </location>
    <ligand>
        <name>a divalent metal cation</name>
        <dbReference type="ChEBI" id="CHEBI:60240"/>
        <label>1</label>
    </ligand>
</feature>
<feature type="binding site" evidence="4">
    <location>
        <position position="138"/>
    </location>
    <ligand>
        <name>a divalent metal cation</name>
        <dbReference type="ChEBI" id="CHEBI:60240"/>
        <label>2</label>
    </ligand>
</feature>
<proteinExistence type="inferred from homology"/>
<accession>A0A377PEK1</accession>
<dbReference type="InterPro" id="IPR018228">
    <property type="entry name" value="DNase_TatD-rel_CS"/>
</dbReference>
<dbReference type="EMBL" id="UGHP01000001">
    <property type="protein sequence ID" value="STQ78705.1"/>
    <property type="molecule type" value="Genomic_DNA"/>
</dbReference>
<dbReference type="InterPro" id="IPR001130">
    <property type="entry name" value="TatD-like"/>
</dbReference>
<dbReference type="Pfam" id="PF01026">
    <property type="entry name" value="TatD_DNase"/>
    <property type="match status" value="1"/>
</dbReference>
<dbReference type="SUPFAM" id="SSF51556">
    <property type="entry name" value="Metallo-dependent hydrolases"/>
    <property type="match status" value="1"/>
</dbReference>
<feature type="binding site" evidence="4">
    <location>
        <position position="162"/>
    </location>
    <ligand>
        <name>a divalent metal cation</name>
        <dbReference type="ChEBI" id="CHEBI:60240"/>
        <label>2</label>
    </ligand>
</feature>
<dbReference type="GO" id="GO:0046872">
    <property type="term" value="F:metal ion binding"/>
    <property type="evidence" value="ECO:0007669"/>
    <property type="project" value="UniProtKB-KW"/>
</dbReference>
<dbReference type="FunFam" id="3.20.20.140:FF:000005">
    <property type="entry name" value="TatD family hydrolase"/>
    <property type="match status" value="1"/>
</dbReference>
<evidence type="ECO:0000256" key="3">
    <source>
        <dbReference type="ARBA" id="ARBA00022801"/>
    </source>
</evidence>
<keyword evidence="3 5" id="KW-0378">Hydrolase</keyword>
<feature type="binding site" evidence="4">
    <location>
        <position position="102"/>
    </location>
    <ligand>
        <name>a divalent metal cation</name>
        <dbReference type="ChEBI" id="CHEBI:60240"/>
        <label>1</label>
    </ligand>
</feature>
<sequence length="291" mass="32359">MTEPMTDAQFVDTHCHFDFPPFSGNESESLELAYAQGVRSIIVPTISAQRFQQVLELANRYPMLYAALGLHPLYIAQHHEQDIDVLVQALAQKPNKLVAIGEIGLDLFMDDPQLERQISLLKAQLKLAKRYDLPVILHSRRSHDQLARELRNAAVPRCGVVHGFSGSLSQAQAFIKLGYFIGVGGTITYERAQKTRQVIAQLPLSALLLETDAPDMPLAGYQGQPNRPERVRQVFETLCQLRPESPAVIAEAILVNTDRLFGISGVVLDSLLTILNAAELFIFIDVMDVSF</sequence>
<evidence type="ECO:0000313" key="6">
    <source>
        <dbReference type="Proteomes" id="UP000254821"/>
    </source>
</evidence>
<evidence type="ECO:0000256" key="4">
    <source>
        <dbReference type="PIRSR" id="PIRSR005902-1"/>
    </source>
</evidence>
<dbReference type="AlphaFoldDB" id="A0A377PEK1"/>
<dbReference type="EC" id="3.1.21.-" evidence="5"/>
<keyword evidence="2 4" id="KW-0479">Metal-binding</keyword>
<protein>
    <submittedName>
        <fullName evidence="5">Uncharacterized deoxyribonuclease YjjV</fullName>
        <ecNumber evidence="5">3.1.21.-</ecNumber>
    </submittedName>
</protein>
<dbReference type="CDD" id="cd01310">
    <property type="entry name" value="TatD_DNAse"/>
    <property type="match status" value="1"/>
</dbReference>
<dbReference type="PROSITE" id="PS01091">
    <property type="entry name" value="TATD_3"/>
    <property type="match status" value="1"/>
</dbReference>
<feature type="binding site" evidence="4">
    <location>
        <position position="16"/>
    </location>
    <ligand>
        <name>a divalent metal cation</name>
        <dbReference type="ChEBI" id="CHEBI:60240"/>
        <label>1</label>
    </ligand>
</feature>
<comment type="similarity">
    <text evidence="1">Belongs to the metallo-dependent hydrolases superfamily. TatD-type hydrolase family.</text>
</comment>
<gene>
    <name evidence="5" type="primary">yjjV_1</name>
    <name evidence="5" type="ORF">NCTC8105_00743</name>
</gene>
<name>A0A377PEK1_HAFAL</name>
<dbReference type="PANTHER" id="PTHR46124">
    <property type="entry name" value="D-AMINOACYL-TRNA DEACYLASE"/>
    <property type="match status" value="1"/>
</dbReference>
<dbReference type="Proteomes" id="UP000254821">
    <property type="component" value="Unassembled WGS sequence"/>
</dbReference>
<dbReference type="InterPro" id="IPR032466">
    <property type="entry name" value="Metal_Hydrolase"/>
</dbReference>
<evidence type="ECO:0000256" key="1">
    <source>
        <dbReference type="ARBA" id="ARBA00009275"/>
    </source>
</evidence>
<dbReference type="Gene3D" id="3.20.20.140">
    <property type="entry name" value="Metal-dependent hydrolases"/>
    <property type="match status" value="1"/>
</dbReference>
<reference evidence="5 6" key="1">
    <citation type="submission" date="2018-06" db="EMBL/GenBank/DDBJ databases">
        <authorList>
            <consortium name="Pathogen Informatics"/>
            <person name="Doyle S."/>
        </authorList>
    </citation>
    <scope>NUCLEOTIDE SEQUENCE [LARGE SCALE GENOMIC DNA]</scope>
    <source>
        <strain evidence="5 6">NCTC8105</strain>
    </source>
</reference>
<evidence type="ECO:0000313" key="5">
    <source>
        <dbReference type="EMBL" id="STQ78705.1"/>
    </source>
</evidence>
<dbReference type="GO" id="GO:0005829">
    <property type="term" value="C:cytosol"/>
    <property type="evidence" value="ECO:0007669"/>
    <property type="project" value="TreeGrafter"/>
</dbReference>
<dbReference type="GO" id="GO:0016788">
    <property type="term" value="F:hydrolase activity, acting on ester bonds"/>
    <property type="evidence" value="ECO:0007669"/>
    <property type="project" value="InterPro"/>
</dbReference>
<dbReference type="PANTHER" id="PTHR46124:SF3">
    <property type="entry name" value="HYDROLASE"/>
    <property type="match status" value="1"/>
</dbReference>